<dbReference type="KEGG" id="raj:RA11412_0443"/>
<keyword evidence="3" id="KW-0809">Transit peptide</keyword>
<dbReference type="UniPathway" id="UPA00668"/>
<gene>
    <name evidence="10" type="ORF">RA11412_0443</name>
</gene>
<dbReference type="CDD" id="cd05243">
    <property type="entry name" value="SDR_a5"/>
    <property type="match status" value="1"/>
</dbReference>
<evidence type="ECO:0000256" key="2">
    <source>
        <dbReference type="ARBA" id="ARBA00022857"/>
    </source>
</evidence>
<protein>
    <recommendedName>
        <fullName evidence="7">Divinyl chlorophyllide a 8-vinyl-reductase, chloroplastic</fullName>
        <ecNumber evidence="6">1.3.1.75</ecNumber>
    </recommendedName>
</protein>
<dbReference type="AlphaFoldDB" id="A0A2Z5QWG6"/>
<organism evidence="10 11">
    <name type="scientific">Rothia aeria</name>
    <dbReference type="NCBI Taxonomy" id="172042"/>
    <lineage>
        <taxon>Bacteria</taxon>
        <taxon>Bacillati</taxon>
        <taxon>Actinomycetota</taxon>
        <taxon>Actinomycetes</taxon>
        <taxon>Micrococcales</taxon>
        <taxon>Micrococcaceae</taxon>
        <taxon>Rothia</taxon>
    </lineage>
</organism>
<evidence type="ECO:0000256" key="1">
    <source>
        <dbReference type="ARBA" id="ARBA00005173"/>
    </source>
</evidence>
<dbReference type="PANTHER" id="PTHR47378:SF1">
    <property type="entry name" value="DIVINYL CHLOROPHYLLIDE A 8-VINYL-REDUCTASE, CHLOROPLASTIC"/>
    <property type="match status" value="1"/>
</dbReference>
<accession>A0A2Z5QWG6</accession>
<dbReference type="Proteomes" id="UP000250241">
    <property type="component" value="Chromosome"/>
</dbReference>
<dbReference type="EMBL" id="AP017895">
    <property type="protein sequence ID" value="BAV86742.1"/>
    <property type="molecule type" value="Genomic_DNA"/>
</dbReference>
<keyword evidence="2" id="KW-0521">NADP</keyword>
<dbReference type="InterPro" id="IPR044201">
    <property type="entry name" value="DVR-like"/>
</dbReference>
<evidence type="ECO:0000313" key="11">
    <source>
        <dbReference type="Proteomes" id="UP000250241"/>
    </source>
</evidence>
<dbReference type="Gene3D" id="3.40.50.720">
    <property type="entry name" value="NAD(P)-binding Rossmann-like Domain"/>
    <property type="match status" value="1"/>
</dbReference>
<dbReference type="GO" id="GO:0015995">
    <property type="term" value="P:chlorophyll biosynthetic process"/>
    <property type="evidence" value="ECO:0007669"/>
    <property type="project" value="UniProtKB-UniPathway"/>
</dbReference>
<keyword evidence="11" id="KW-1185">Reference proteome</keyword>
<comment type="catalytic activity">
    <reaction evidence="8">
        <text>protochlorophyllide a + NADP(+) = 3,8-divinyl protochlorophyllide a + NADPH + H(+)</text>
        <dbReference type="Rhea" id="RHEA:48884"/>
        <dbReference type="ChEBI" id="CHEBI:15378"/>
        <dbReference type="ChEBI" id="CHEBI:57783"/>
        <dbReference type="ChEBI" id="CHEBI:58349"/>
        <dbReference type="ChEBI" id="CHEBI:58632"/>
        <dbReference type="ChEBI" id="CHEBI:83350"/>
        <dbReference type="EC" id="1.3.1.75"/>
    </reaction>
</comment>
<feature type="domain" description="NAD(P)-binding" evidence="9">
    <location>
        <begin position="7"/>
        <end position="192"/>
    </location>
</feature>
<dbReference type="InterPro" id="IPR016040">
    <property type="entry name" value="NAD(P)-bd_dom"/>
</dbReference>
<keyword evidence="4" id="KW-0560">Oxidoreductase</keyword>
<dbReference type="GeneID" id="93861874"/>
<evidence type="ECO:0000313" key="10">
    <source>
        <dbReference type="EMBL" id="BAV86742.1"/>
    </source>
</evidence>
<proteinExistence type="predicted"/>
<reference evidence="10 11" key="1">
    <citation type="submission" date="2016-10" db="EMBL/GenBank/DDBJ databases">
        <title>Genome sequence of Rothia aeria strain JCM11412.</title>
        <authorList>
            <person name="Nambu T."/>
        </authorList>
    </citation>
    <scope>NUCLEOTIDE SEQUENCE [LARGE SCALE GENOMIC DNA]</scope>
    <source>
        <strain evidence="10 11">JCM 11412</strain>
    </source>
</reference>
<dbReference type="PANTHER" id="PTHR47378">
    <property type="entry name" value="DIVINYL CHLOROPHYLLIDE A 8-VINYL-REDUCTASE, CHLOROPLASTIC"/>
    <property type="match status" value="1"/>
</dbReference>
<evidence type="ECO:0000256" key="4">
    <source>
        <dbReference type="ARBA" id="ARBA00023002"/>
    </source>
</evidence>
<dbReference type="InterPro" id="IPR036291">
    <property type="entry name" value="NAD(P)-bd_dom_sf"/>
</dbReference>
<evidence type="ECO:0000256" key="5">
    <source>
        <dbReference type="ARBA" id="ARBA00023171"/>
    </source>
</evidence>
<evidence type="ECO:0000259" key="9">
    <source>
        <dbReference type="Pfam" id="PF13460"/>
    </source>
</evidence>
<keyword evidence="5" id="KW-0149">Chlorophyll biosynthesis</keyword>
<evidence type="ECO:0000256" key="3">
    <source>
        <dbReference type="ARBA" id="ARBA00022946"/>
    </source>
</evidence>
<comment type="pathway">
    <text evidence="1">Porphyrin-containing compound metabolism; chlorophyll biosynthesis.</text>
</comment>
<evidence type="ECO:0000256" key="8">
    <source>
        <dbReference type="ARBA" id="ARBA00049498"/>
    </source>
</evidence>
<evidence type="ECO:0000256" key="7">
    <source>
        <dbReference type="ARBA" id="ARBA00024089"/>
    </source>
</evidence>
<evidence type="ECO:0000256" key="6">
    <source>
        <dbReference type="ARBA" id="ARBA00024059"/>
    </source>
</evidence>
<dbReference type="EC" id="1.3.1.75" evidence="6"/>
<dbReference type="Pfam" id="PF13460">
    <property type="entry name" value="NAD_binding_10"/>
    <property type="match status" value="1"/>
</dbReference>
<name>A0A2Z5QWG6_9MICC</name>
<sequence length="287" mass="31189">MNIVVVGASGYAGRHIVEQAHRRGHRVRAVVRDKARAESAGAWGAPSLTNMVDEWAVGDVTDRSWAAGVCDGADAVISALGVTRQKADPWDIDYRANLNILESARAHNVTRFCYVNAIHAELIRSQLTRAKTAFAQALIQSPLAHQVVSPSGYFSDMSSIAQMARRGRVYLLRPQGQVNPIHGADVAAYCLDKVESGQEGSYDIGGPEVLSWREVAQYAFEAVGRPTKITVIPPRLADGAVKGIGLIKPRVADTLSFMLWGLTHDCVGETTGTHRLLDFYRTQVQGL</sequence>
<dbReference type="GO" id="GO:0033728">
    <property type="term" value="F:3,8-divinyl protochlorophyllide a 8-vinyl-reductase (NADPH) activity"/>
    <property type="evidence" value="ECO:0007669"/>
    <property type="project" value="UniProtKB-EC"/>
</dbReference>
<dbReference type="SUPFAM" id="SSF51735">
    <property type="entry name" value="NAD(P)-binding Rossmann-fold domains"/>
    <property type="match status" value="1"/>
</dbReference>
<dbReference type="RefSeq" id="WP_128087254.1">
    <property type="nucleotide sequence ID" value="NZ_CBDEQU010000009.1"/>
</dbReference>